<dbReference type="AlphaFoldDB" id="A0A927RF75"/>
<dbReference type="InterPro" id="IPR002575">
    <property type="entry name" value="Aminoglycoside_PTrfase"/>
</dbReference>
<dbReference type="InterPro" id="IPR051678">
    <property type="entry name" value="AGP_Transferase"/>
</dbReference>
<keyword evidence="2" id="KW-0418">Kinase</keyword>
<keyword evidence="3" id="KW-1185">Reference proteome</keyword>
<evidence type="ECO:0000259" key="1">
    <source>
        <dbReference type="Pfam" id="PF01636"/>
    </source>
</evidence>
<sequence length="298" mass="33292">MGSGDSVGQASRFVPERLVAEINARTRAGLELVGMAEHGDSGGAYVRWPDGRDAVVTRSHAPLDQLRTNADILRLARSRGLPVPRHDLLVEVGDGAVAVVQERLPGSPAVDVDVTTIDAMVAVNERFAHLLAERPDIPVPPLHLRTSGPAFYRHQTLEQHSDRSRRLLRRIREIGAAEPHEMTGDDLIHNDYRPENILVDHQGQITGVVDWHVARGDRHFTLVGLLFALTWCTIDPRWSGVQQAAIDKLDDVLTETLEPSRLRLYWAHWTLRQLDLTITHAPESVDLHLHLGESRLHN</sequence>
<accession>A0A927RF75</accession>
<dbReference type="SUPFAM" id="SSF56112">
    <property type="entry name" value="Protein kinase-like (PK-like)"/>
    <property type="match status" value="1"/>
</dbReference>
<keyword evidence="2" id="KW-0808">Transferase</keyword>
<dbReference type="InterPro" id="IPR011009">
    <property type="entry name" value="Kinase-like_dom_sf"/>
</dbReference>
<protein>
    <submittedName>
        <fullName evidence="2">Aminoglycoside phosphotransferase (APT) family kinase protein</fullName>
    </submittedName>
</protein>
<gene>
    <name evidence="2" type="ORF">HEB94_006778</name>
</gene>
<dbReference type="EMBL" id="JADBEM010000001">
    <property type="protein sequence ID" value="MBE1609930.1"/>
    <property type="molecule type" value="Genomic_DNA"/>
</dbReference>
<dbReference type="Gene3D" id="3.90.1200.10">
    <property type="match status" value="1"/>
</dbReference>
<dbReference type="RefSeq" id="WP_238361699.1">
    <property type="nucleotide sequence ID" value="NZ_BAABJL010000141.1"/>
</dbReference>
<reference evidence="2" key="1">
    <citation type="submission" date="2020-10" db="EMBL/GenBank/DDBJ databases">
        <title>Sequencing the genomes of 1000 actinobacteria strains.</title>
        <authorList>
            <person name="Klenk H.-P."/>
        </authorList>
    </citation>
    <scope>NUCLEOTIDE SEQUENCE</scope>
    <source>
        <strain evidence="2">DSM 45354</strain>
    </source>
</reference>
<dbReference type="PANTHER" id="PTHR21310">
    <property type="entry name" value="AMINOGLYCOSIDE PHOSPHOTRANSFERASE-RELATED-RELATED"/>
    <property type="match status" value="1"/>
</dbReference>
<evidence type="ECO:0000313" key="2">
    <source>
        <dbReference type="EMBL" id="MBE1609930.1"/>
    </source>
</evidence>
<comment type="caution">
    <text evidence="2">The sequence shown here is derived from an EMBL/GenBank/DDBJ whole genome shotgun (WGS) entry which is preliminary data.</text>
</comment>
<organism evidence="2 3">
    <name type="scientific">Actinopolymorpha pittospori</name>
    <dbReference type="NCBI Taxonomy" id="648752"/>
    <lineage>
        <taxon>Bacteria</taxon>
        <taxon>Bacillati</taxon>
        <taxon>Actinomycetota</taxon>
        <taxon>Actinomycetes</taxon>
        <taxon>Propionibacteriales</taxon>
        <taxon>Actinopolymorphaceae</taxon>
        <taxon>Actinopolymorpha</taxon>
    </lineage>
</organism>
<dbReference type="PANTHER" id="PTHR21310:SF15">
    <property type="entry name" value="AMINOGLYCOSIDE PHOSPHOTRANSFERASE DOMAIN-CONTAINING PROTEIN"/>
    <property type="match status" value="1"/>
</dbReference>
<dbReference type="Proteomes" id="UP000638648">
    <property type="component" value="Unassembled WGS sequence"/>
</dbReference>
<evidence type="ECO:0000313" key="3">
    <source>
        <dbReference type="Proteomes" id="UP000638648"/>
    </source>
</evidence>
<feature type="domain" description="Aminoglycoside phosphotransferase" evidence="1">
    <location>
        <begin position="45"/>
        <end position="239"/>
    </location>
</feature>
<name>A0A927RF75_9ACTN</name>
<dbReference type="GO" id="GO:0016301">
    <property type="term" value="F:kinase activity"/>
    <property type="evidence" value="ECO:0007669"/>
    <property type="project" value="UniProtKB-KW"/>
</dbReference>
<dbReference type="Pfam" id="PF01636">
    <property type="entry name" value="APH"/>
    <property type="match status" value="1"/>
</dbReference>
<proteinExistence type="predicted"/>